<evidence type="ECO:0000256" key="5">
    <source>
        <dbReference type="ARBA" id="ARBA00022679"/>
    </source>
</evidence>
<comment type="caution">
    <text evidence="14">The sequence shown here is derived from an EMBL/GenBank/DDBJ whole genome shotgun (WGS) entry which is preliminary data.</text>
</comment>
<dbReference type="GO" id="GO:0000287">
    <property type="term" value="F:magnesium ion binding"/>
    <property type="evidence" value="ECO:0007669"/>
    <property type="project" value="InterPro"/>
</dbReference>
<feature type="transmembrane region" description="Helical" evidence="12">
    <location>
        <begin position="243"/>
        <end position="262"/>
    </location>
</feature>
<evidence type="ECO:0000313" key="15">
    <source>
        <dbReference type="Proteomes" id="UP000252995"/>
    </source>
</evidence>
<dbReference type="GO" id="GO:0036380">
    <property type="term" value="F:UDP-N-acetylglucosamine-undecaprenyl-phosphate N-acetylglucosaminephosphotransferase activity"/>
    <property type="evidence" value="ECO:0007669"/>
    <property type="project" value="UniProtKB-UniRule"/>
</dbReference>
<comment type="cofactor">
    <cofactor evidence="12">
        <name>Mn(2+)</name>
        <dbReference type="ChEBI" id="CHEBI:29035"/>
    </cofactor>
</comment>
<gene>
    <name evidence="12" type="primary">wecA</name>
    <name evidence="14" type="ORF">DET50_1241</name>
</gene>
<evidence type="ECO:0000256" key="8">
    <source>
        <dbReference type="ARBA" id="ARBA00022985"/>
    </source>
</evidence>
<evidence type="ECO:0000256" key="9">
    <source>
        <dbReference type="ARBA" id="ARBA00022989"/>
    </source>
</evidence>
<organism evidence="14 15">
    <name type="scientific">Marinobacter pelagius</name>
    <dbReference type="NCBI Taxonomy" id="379482"/>
    <lineage>
        <taxon>Bacteria</taxon>
        <taxon>Pseudomonadati</taxon>
        <taxon>Pseudomonadota</taxon>
        <taxon>Gammaproteobacteria</taxon>
        <taxon>Pseudomonadales</taxon>
        <taxon>Marinobacteraceae</taxon>
        <taxon>Marinobacter</taxon>
    </lineage>
</organism>
<evidence type="ECO:0000256" key="12">
    <source>
        <dbReference type="HAMAP-Rule" id="MF_02030"/>
    </source>
</evidence>
<comment type="pathway">
    <text evidence="12">Bacterial outer membrane biogenesis; LPS O-antigen biosynthesis.</text>
</comment>
<feature type="transmembrane region" description="Helical" evidence="12">
    <location>
        <begin position="181"/>
        <end position="200"/>
    </location>
</feature>
<dbReference type="Pfam" id="PF00953">
    <property type="entry name" value="Glycos_transf_4"/>
    <property type="match status" value="1"/>
</dbReference>
<dbReference type="GO" id="GO:0009276">
    <property type="term" value="C:Gram-negative-bacterium-type cell wall"/>
    <property type="evidence" value="ECO:0007669"/>
    <property type="project" value="InterPro"/>
</dbReference>
<evidence type="ECO:0000256" key="3">
    <source>
        <dbReference type="ARBA" id="ARBA00022519"/>
    </source>
</evidence>
<dbReference type="PANTHER" id="PTHR22926">
    <property type="entry name" value="PHOSPHO-N-ACETYLMURAMOYL-PENTAPEPTIDE-TRANSFERASE"/>
    <property type="match status" value="1"/>
</dbReference>
<feature type="binding site" evidence="13">
    <location>
        <position position="151"/>
    </location>
    <ligand>
        <name>Mg(2+)</name>
        <dbReference type="ChEBI" id="CHEBI:18420"/>
    </ligand>
</feature>
<proteinExistence type="inferred from homology"/>
<keyword evidence="8 12" id="KW-0448">Lipopolysaccharide biosynthesis</keyword>
<dbReference type="GO" id="GO:0009243">
    <property type="term" value="P:O antigen biosynthetic process"/>
    <property type="evidence" value="ECO:0007669"/>
    <property type="project" value="UniProtKB-UniRule"/>
</dbReference>
<accession>A0A366GDP4</accession>
<evidence type="ECO:0000256" key="6">
    <source>
        <dbReference type="ARBA" id="ARBA00022692"/>
    </source>
</evidence>
<dbReference type="EMBL" id="QNRO01000024">
    <property type="protein sequence ID" value="RBP25008.1"/>
    <property type="molecule type" value="Genomic_DNA"/>
</dbReference>
<keyword evidence="9 12" id="KW-1133">Transmembrane helix</keyword>
<dbReference type="PANTHER" id="PTHR22926:SF3">
    <property type="entry name" value="UNDECAPRENYL-PHOSPHATE ALPHA-N-ACETYLGLUCOSAMINYL 1-PHOSPHATE TRANSFERASE"/>
    <property type="match status" value="1"/>
</dbReference>
<dbReference type="GO" id="GO:0016757">
    <property type="term" value="F:glycosyltransferase activity"/>
    <property type="evidence" value="ECO:0007669"/>
    <property type="project" value="UniProtKB-KW"/>
</dbReference>
<dbReference type="UniPathway" id="UPA00281"/>
<keyword evidence="13" id="KW-0479">Metal-binding</keyword>
<comment type="similarity">
    <text evidence="12">Belongs to the glycosyltransferase 4 family. WecA subfamily.</text>
</comment>
<protein>
    <recommendedName>
        <fullName evidence="12">Undecaprenyl-phosphate alpha-N-acetylglucosaminyl 1-phosphate transferase</fullName>
        <ecNumber evidence="12">2.7.8.33</ecNumber>
    </recommendedName>
    <alternativeName>
        <fullName evidence="12">UDP-GlcNAc:undecaprenyl-phosphate GlcNAc-1-phosphate transferase</fullName>
    </alternativeName>
    <alternativeName>
        <fullName evidence="12">Undecaprenyl-phosphate GlcNAc-1-phosphate transferase</fullName>
    </alternativeName>
</protein>
<dbReference type="GO" id="GO:0005886">
    <property type="term" value="C:plasma membrane"/>
    <property type="evidence" value="ECO:0007669"/>
    <property type="project" value="UniProtKB-SubCell"/>
</dbReference>
<sequence length="355" mass="38151">MEAASSTGLLAGLIAFVSLFVLKPVAVYANLLDKPDHRKLHKGAIPLTGGLSAFLGLGVAWLFWMPVTQGYGLFLFCAALLVLMGAVDDARDLSAKFRLGAQVALGALLTFGSGISLESFGNLFGFGEVTLGLFGPLVTIAAVIGATNAFNMIDGIDGLAGSLSLITLLSLAILFGASAGFTLELALSLGIAFALVPYLMANLRIPPFRRKIFMGDAGSMFIGFAVVWLLVNGTQPGEMAFRPVTALWIIALPLMDMVAIMVRRARKGQSVMKPDREHLHHIFMRAGFSDREALILITVIGVVFAGFGLAGEYLGLPEWLMFTAFVGVFALYDWALSHSWRLLVVFRRSHSHNRA</sequence>
<feature type="transmembrane region" description="Helical" evidence="12">
    <location>
        <begin position="212"/>
        <end position="231"/>
    </location>
</feature>
<keyword evidence="10 12" id="KW-0472">Membrane</keyword>
<dbReference type="GO" id="GO:0044038">
    <property type="term" value="P:cell wall macromolecule biosynthetic process"/>
    <property type="evidence" value="ECO:0007669"/>
    <property type="project" value="TreeGrafter"/>
</dbReference>
<dbReference type="InterPro" id="IPR018480">
    <property type="entry name" value="PNAcMuramoyl-5peptid_Trfase_CS"/>
</dbReference>
<dbReference type="OrthoDB" id="9783652at2"/>
<dbReference type="RefSeq" id="WP_113863848.1">
    <property type="nucleotide sequence ID" value="NZ_QNRO01000024.1"/>
</dbReference>
<name>A0A366GDP4_9GAMM</name>
<feature type="binding site" evidence="13">
    <location>
        <position position="216"/>
    </location>
    <ligand>
        <name>Mg(2+)</name>
        <dbReference type="ChEBI" id="CHEBI:18420"/>
    </ligand>
</feature>
<evidence type="ECO:0000256" key="4">
    <source>
        <dbReference type="ARBA" id="ARBA00022676"/>
    </source>
</evidence>
<evidence type="ECO:0000256" key="13">
    <source>
        <dbReference type="PIRSR" id="PIRSR600715-1"/>
    </source>
</evidence>
<comment type="catalytic activity">
    <reaction evidence="12">
        <text>di-trans,octa-cis-undecaprenyl phosphate + UDP-N-acetyl-alpha-D-glucosamine = N-acetyl-alpha-D-glucosaminyl-di-trans,octa-cis-undecaprenyl diphosphate + UMP</text>
        <dbReference type="Rhea" id="RHEA:28090"/>
        <dbReference type="ChEBI" id="CHEBI:57705"/>
        <dbReference type="ChEBI" id="CHEBI:57865"/>
        <dbReference type="ChEBI" id="CHEBI:60392"/>
        <dbReference type="ChEBI" id="CHEBI:62959"/>
        <dbReference type="EC" id="2.7.8.33"/>
    </reaction>
</comment>
<evidence type="ECO:0000256" key="1">
    <source>
        <dbReference type="ARBA" id="ARBA00004651"/>
    </source>
</evidence>
<evidence type="ECO:0000256" key="7">
    <source>
        <dbReference type="ARBA" id="ARBA00022842"/>
    </source>
</evidence>
<comment type="function">
    <text evidence="12">Catalyzes the transfer of the GlcNAc-1-phosphate moiety from UDP-GlcNAc onto the carrier lipid undecaprenyl phosphate (C55-P), yielding GlcNAc-pyrophosphoryl-undecaprenyl (GlcNAc-PP-C55).</text>
</comment>
<keyword evidence="4 12" id="KW-0328">Glycosyltransferase</keyword>
<evidence type="ECO:0000256" key="11">
    <source>
        <dbReference type="ARBA" id="ARBA00023211"/>
    </source>
</evidence>
<keyword evidence="7 12" id="KW-0460">Magnesium</keyword>
<feature type="transmembrane region" description="Helical" evidence="12">
    <location>
        <begin position="6"/>
        <end position="32"/>
    </location>
</feature>
<dbReference type="InterPro" id="IPR012750">
    <property type="entry name" value="ECA_WecA-rel"/>
</dbReference>
<dbReference type="Proteomes" id="UP000252995">
    <property type="component" value="Unassembled WGS sequence"/>
</dbReference>
<dbReference type="NCBIfam" id="TIGR02380">
    <property type="entry name" value="ECA_wecA"/>
    <property type="match status" value="1"/>
</dbReference>
<keyword evidence="6 12" id="KW-0812">Transmembrane</keyword>
<dbReference type="PROSITE" id="PS01348">
    <property type="entry name" value="MRAY_2"/>
    <property type="match status" value="1"/>
</dbReference>
<feature type="transmembrane region" description="Helical" evidence="12">
    <location>
        <begin position="99"/>
        <end position="117"/>
    </location>
</feature>
<dbReference type="HAMAP" id="MF_02030">
    <property type="entry name" value="WecA_Gammaproteo"/>
    <property type="match status" value="1"/>
</dbReference>
<keyword evidence="3 12" id="KW-0997">Cell inner membrane</keyword>
<keyword evidence="5 12" id="KW-0808">Transferase</keyword>
<feature type="transmembrane region" description="Helical" evidence="12">
    <location>
        <begin position="319"/>
        <end position="344"/>
    </location>
</feature>
<dbReference type="AlphaFoldDB" id="A0A366GDP4"/>
<dbReference type="GO" id="GO:0071555">
    <property type="term" value="P:cell wall organization"/>
    <property type="evidence" value="ECO:0007669"/>
    <property type="project" value="TreeGrafter"/>
</dbReference>
<feature type="transmembrane region" description="Helical" evidence="12">
    <location>
        <begin position="123"/>
        <end position="144"/>
    </location>
</feature>
<reference evidence="14 15" key="1">
    <citation type="submission" date="2018-06" db="EMBL/GenBank/DDBJ databases">
        <title>Freshwater and sediment microbial communities from various areas in North America, analyzing microbe dynamics in response to fracking.</title>
        <authorList>
            <person name="Lamendella R."/>
        </authorList>
    </citation>
    <scope>NUCLEOTIDE SEQUENCE [LARGE SCALE GENOMIC DNA]</scope>
    <source>
        <strain evidence="14 15">114J</strain>
    </source>
</reference>
<comment type="cofactor">
    <cofactor evidence="12 13">
        <name>Mg(2+)</name>
        <dbReference type="ChEBI" id="CHEBI:18420"/>
    </cofactor>
</comment>
<keyword evidence="11 12" id="KW-0464">Manganese</keyword>
<evidence type="ECO:0000313" key="14">
    <source>
        <dbReference type="EMBL" id="RBP25008.1"/>
    </source>
</evidence>
<dbReference type="GO" id="GO:0030145">
    <property type="term" value="F:manganese ion binding"/>
    <property type="evidence" value="ECO:0007669"/>
    <property type="project" value="InterPro"/>
</dbReference>
<keyword evidence="2 12" id="KW-1003">Cell membrane</keyword>
<feature type="transmembrane region" description="Helical" evidence="12">
    <location>
        <begin position="44"/>
        <end position="64"/>
    </location>
</feature>
<dbReference type="InterPro" id="IPR000715">
    <property type="entry name" value="Glycosyl_transferase_4"/>
</dbReference>
<comment type="subcellular location">
    <subcellularLocation>
        <location evidence="12">Cell inner membrane</location>
        <topology evidence="12">Multi-pass membrane protein</topology>
    </subcellularLocation>
    <subcellularLocation>
        <location evidence="1">Cell membrane</location>
        <topology evidence="1">Multi-pass membrane protein</topology>
    </subcellularLocation>
</comment>
<dbReference type="EC" id="2.7.8.33" evidence="12"/>
<dbReference type="CDD" id="cd06853">
    <property type="entry name" value="GT_WecA_like"/>
    <property type="match status" value="1"/>
</dbReference>
<evidence type="ECO:0000256" key="2">
    <source>
        <dbReference type="ARBA" id="ARBA00022475"/>
    </source>
</evidence>
<feature type="transmembrane region" description="Helical" evidence="12">
    <location>
        <begin position="293"/>
        <end position="313"/>
    </location>
</feature>
<feature type="transmembrane region" description="Helical" evidence="12">
    <location>
        <begin position="70"/>
        <end position="87"/>
    </location>
</feature>
<evidence type="ECO:0000256" key="10">
    <source>
        <dbReference type="ARBA" id="ARBA00023136"/>
    </source>
</evidence>